<organism evidence="3 4">
    <name type="scientific">Rummeliibacillus stabekisii</name>
    <dbReference type="NCBI Taxonomy" id="241244"/>
    <lineage>
        <taxon>Bacteria</taxon>
        <taxon>Bacillati</taxon>
        <taxon>Bacillota</taxon>
        <taxon>Bacilli</taxon>
        <taxon>Bacillales</taxon>
        <taxon>Caryophanaceae</taxon>
        <taxon>Rummeliibacillus</taxon>
    </lineage>
</organism>
<dbReference type="InterPro" id="IPR018878">
    <property type="entry name" value="ORF6C_dom"/>
</dbReference>
<evidence type="ECO:0000313" key="4">
    <source>
        <dbReference type="Proteomes" id="UP000076021"/>
    </source>
</evidence>
<evidence type="ECO:0008006" key="5">
    <source>
        <dbReference type="Google" id="ProtNLM"/>
    </source>
</evidence>
<evidence type="ECO:0000313" key="3">
    <source>
        <dbReference type="EMBL" id="AMW99334.1"/>
    </source>
</evidence>
<dbReference type="STRING" id="241244.ATY39_07565"/>
<dbReference type="Pfam" id="PF10552">
    <property type="entry name" value="ORF6C"/>
    <property type="match status" value="1"/>
</dbReference>
<dbReference type="EMBL" id="CP014806">
    <property type="protein sequence ID" value="AMW99334.1"/>
    <property type="molecule type" value="Genomic_DNA"/>
</dbReference>
<reference evidence="3 4" key="1">
    <citation type="journal article" date="2016" name="Genome Announc.">
        <title>Whole-Genome Sequence of Rummeliibacillus stabekisii Strain PP9 Isolated from Antarctic Soil.</title>
        <authorList>
            <person name="da Mota F.F."/>
            <person name="Vollu R.E."/>
            <person name="Jurelevicius D."/>
            <person name="Seldin L."/>
        </authorList>
    </citation>
    <scope>NUCLEOTIDE SEQUENCE [LARGE SCALE GENOMIC DNA]</scope>
    <source>
        <strain evidence="3 4">PP9</strain>
    </source>
</reference>
<evidence type="ECO:0000259" key="1">
    <source>
        <dbReference type="Pfam" id="PF10543"/>
    </source>
</evidence>
<keyword evidence="4" id="KW-1185">Reference proteome</keyword>
<feature type="domain" description="ORF6C" evidence="2">
    <location>
        <begin position="124"/>
        <end position="212"/>
    </location>
</feature>
<name>A0A143HC78_9BACL</name>
<accession>A0A143HC78</accession>
<reference evidence="4" key="2">
    <citation type="submission" date="2016-03" db="EMBL/GenBank/DDBJ databases">
        <authorList>
            <person name="Ploux O."/>
        </authorList>
    </citation>
    <scope>NUCLEOTIDE SEQUENCE [LARGE SCALE GENOMIC DNA]</scope>
    <source>
        <strain evidence="4">PP9</strain>
    </source>
</reference>
<dbReference type="OrthoDB" id="9812611at2"/>
<evidence type="ECO:0000259" key="2">
    <source>
        <dbReference type="Pfam" id="PF10552"/>
    </source>
</evidence>
<protein>
    <recommendedName>
        <fullName evidence="5">Antirepressor</fullName>
    </recommendedName>
</protein>
<proteinExistence type="predicted"/>
<dbReference type="Pfam" id="PF10543">
    <property type="entry name" value="ORF6N"/>
    <property type="match status" value="1"/>
</dbReference>
<dbReference type="RefSeq" id="WP_066788050.1">
    <property type="nucleotide sequence ID" value="NZ_CP014806.1"/>
</dbReference>
<dbReference type="InterPro" id="IPR018873">
    <property type="entry name" value="KilA-N_DNA-bd_domain"/>
</dbReference>
<feature type="domain" description="KilA-N DNA-binding" evidence="1">
    <location>
        <begin position="5"/>
        <end position="89"/>
    </location>
</feature>
<dbReference type="Proteomes" id="UP000076021">
    <property type="component" value="Chromosome"/>
</dbReference>
<gene>
    <name evidence="3" type="ORF">ATY39_07565</name>
</gene>
<dbReference type="AlphaFoldDB" id="A0A143HC78"/>
<dbReference type="KEGG" id="rst:ATY39_07565"/>
<sequence length="219" mass="25468">MTQLEVMEFKNLRVLTTHQLAESFATSDKTINRNFQRNQEHYIEGLHYFALTGEVLKQFKASRQNDVSLKFVSTLYLWTEKGAWLHAKSLNNDKAWQAYNMLVDSYYALVNEAKNTINPLSITTQQWKQLESKVEILEKALQEVTLHSGEQIRVRKAVGDRVAQLARNTPGARRALFRSLYSSIKERYQVGSYRDVRQHELQDCLRYIHSWKGGKKANG</sequence>